<accession>A0A0R2SBS2</accession>
<keyword evidence="2 5" id="KW-0812">Transmembrane</keyword>
<feature type="transmembrane region" description="Helical" evidence="5">
    <location>
        <begin position="196"/>
        <end position="217"/>
    </location>
</feature>
<feature type="transmembrane region" description="Helical" evidence="5">
    <location>
        <begin position="152"/>
        <end position="173"/>
    </location>
</feature>
<dbReference type="Gene3D" id="1.20.1740.10">
    <property type="entry name" value="Amino acid/polyamine transporter I"/>
    <property type="match status" value="1"/>
</dbReference>
<dbReference type="Pfam" id="PF13520">
    <property type="entry name" value="AA_permease_2"/>
    <property type="match status" value="1"/>
</dbReference>
<feature type="transmembrane region" description="Helical" evidence="5">
    <location>
        <begin position="83"/>
        <end position="111"/>
    </location>
</feature>
<dbReference type="PIRSF" id="PIRSF006060">
    <property type="entry name" value="AA_transporter"/>
    <property type="match status" value="1"/>
</dbReference>
<feature type="transmembrane region" description="Helical" evidence="5">
    <location>
        <begin position="283"/>
        <end position="304"/>
    </location>
</feature>
<reference evidence="6 7" key="1">
    <citation type="submission" date="2015-10" db="EMBL/GenBank/DDBJ databases">
        <title>Metagenome-Assembled Genomes uncover a global brackish microbiome.</title>
        <authorList>
            <person name="Hugerth L.W."/>
            <person name="Larsson J."/>
            <person name="Alneberg J."/>
            <person name="Lindh M.V."/>
            <person name="Legrand C."/>
            <person name="Pinhassi J."/>
            <person name="Andersson A.F."/>
        </authorList>
    </citation>
    <scope>NUCLEOTIDE SEQUENCE [LARGE SCALE GENOMIC DNA]</scope>
    <source>
        <strain evidence="6">BACL4 MAG-120507-bin80</strain>
    </source>
</reference>
<feature type="transmembrane region" description="Helical" evidence="5">
    <location>
        <begin position="349"/>
        <end position="373"/>
    </location>
</feature>
<feature type="transmembrane region" description="Helical" evidence="5">
    <location>
        <begin position="385"/>
        <end position="407"/>
    </location>
</feature>
<dbReference type="PANTHER" id="PTHR11785">
    <property type="entry name" value="AMINO ACID TRANSPORTER"/>
    <property type="match status" value="1"/>
</dbReference>
<feature type="transmembrane region" description="Helical" evidence="5">
    <location>
        <begin position="123"/>
        <end position="140"/>
    </location>
</feature>
<sequence length="438" mass="46839">MAADKFRFTTVTAVVVANMVGTGVFTSLGFQLLDIQSGFALLMLWAVGGLIAVCGAMTYAELGAALPRSGGEYNFLSRIYHPAAGFVSGWISSTIGFAGPTALAAMTFAAYMLSIFPEFGGPWTERFIAASLVIALSIVHATNRRNSGGLQLAFTILKVIIIIAFVIAAIVLVDTPQPVEFFPKDGDFGVLTSGEFAVSLIYVSYAFAGWNAATYLSSEMENPQRTLPGILLTGTVIVTLMYVALNFAFLYAAPMDSMAGEVEVGYIAAEAAFGTVGGRFTGIVLAMLLISTVSAMVMAGPRVIQMIGEDFPLLSVLGKTNAHGVPAIAIYAQGVITLVFIFSSTFESVLVFSGFTLAINNFATVSSIFVLRWRQPDLPRPYKTFLYPLPPLIFLGLTGWTLGFVTLNRPVEALFGLGIIASGLFFYWVSLRGSQIEH</sequence>
<name>A0A0R2SBS2_9GAMM</name>
<dbReference type="GO" id="GO:0016020">
    <property type="term" value="C:membrane"/>
    <property type="evidence" value="ECO:0007669"/>
    <property type="project" value="UniProtKB-SubCell"/>
</dbReference>
<dbReference type="Proteomes" id="UP000051934">
    <property type="component" value="Unassembled WGS sequence"/>
</dbReference>
<protein>
    <submittedName>
        <fullName evidence="6">Amino acid permease</fullName>
    </submittedName>
</protein>
<evidence type="ECO:0000313" key="7">
    <source>
        <dbReference type="Proteomes" id="UP000051934"/>
    </source>
</evidence>
<organism evidence="6 7">
    <name type="scientific">OM182 bacterium BACL3 MAG-120507-bin80</name>
    <dbReference type="NCBI Taxonomy" id="1655577"/>
    <lineage>
        <taxon>Bacteria</taxon>
        <taxon>Pseudomonadati</taxon>
        <taxon>Pseudomonadota</taxon>
        <taxon>Gammaproteobacteria</taxon>
        <taxon>OMG group</taxon>
        <taxon>OM182 clade</taxon>
    </lineage>
</organism>
<gene>
    <name evidence="6" type="ORF">ABR69_07020</name>
</gene>
<evidence type="ECO:0000313" key="6">
    <source>
        <dbReference type="EMBL" id="KRO72198.1"/>
    </source>
</evidence>
<dbReference type="PANTHER" id="PTHR11785:SF512">
    <property type="entry name" value="SOBREMESA, ISOFORM B"/>
    <property type="match status" value="1"/>
</dbReference>
<comment type="subcellular location">
    <subcellularLocation>
        <location evidence="1">Membrane</location>
        <topology evidence="1">Multi-pass membrane protein</topology>
    </subcellularLocation>
</comment>
<dbReference type="InterPro" id="IPR050598">
    <property type="entry name" value="AminoAcid_Transporter"/>
</dbReference>
<feature type="transmembrane region" description="Helical" evidence="5">
    <location>
        <begin position="12"/>
        <end position="33"/>
    </location>
</feature>
<dbReference type="InterPro" id="IPR002293">
    <property type="entry name" value="AA/rel_permease1"/>
</dbReference>
<evidence type="ECO:0000256" key="1">
    <source>
        <dbReference type="ARBA" id="ARBA00004141"/>
    </source>
</evidence>
<dbReference type="EMBL" id="LIBB01000090">
    <property type="protein sequence ID" value="KRO72198.1"/>
    <property type="molecule type" value="Genomic_DNA"/>
</dbReference>
<evidence type="ECO:0000256" key="3">
    <source>
        <dbReference type="ARBA" id="ARBA00022989"/>
    </source>
</evidence>
<keyword evidence="4 5" id="KW-0472">Membrane</keyword>
<keyword evidence="3 5" id="KW-1133">Transmembrane helix</keyword>
<feature type="transmembrane region" description="Helical" evidence="5">
    <location>
        <begin position="39"/>
        <end position="62"/>
    </location>
</feature>
<dbReference type="GO" id="GO:0015179">
    <property type="term" value="F:L-amino acid transmembrane transporter activity"/>
    <property type="evidence" value="ECO:0007669"/>
    <property type="project" value="TreeGrafter"/>
</dbReference>
<dbReference type="AlphaFoldDB" id="A0A0R2SBS2"/>
<evidence type="ECO:0000256" key="2">
    <source>
        <dbReference type="ARBA" id="ARBA00022692"/>
    </source>
</evidence>
<evidence type="ECO:0000256" key="5">
    <source>
        <dbReference type="SAM" id="Phobius"/>
    </source>
</evidence>
<feature type="transmembrane region" description="Helical" evidence="5">
    <location>
        <begin position="413"/>
        <end position="431"/>
    </location>
</feature>
<feature type="transmembrane region" description="Helical" evidence="5">
    <location>
        <begin position="229"/>
        <end position="253"/>
    </location>
</feature>
<evidence type="ECO:0000256" key="4">
    <source>
        <dbReference type="ARBA" id="ARBA00023136"/>
    </source>
</evidence>
<proteinExistence type="predicted"/>
<feature type="transmembrane region" description="Helical" evidence="5">
    <location>
        <begin position="325"/>
        <end position="343"/>
    </location>
</feature>
<comment type="caution">
    <text evidence="6">The sequence shown here is derived from an EMBL/GenBank/DDBJ whole genome shotgun (WGS) entry which is preliminary data.</text>
</comment>